<accession>A0A1H2PPD7</accession>
<dbReference type="GO" id="GO:0046930">
    <property type="term" value="C:pore complex"/>
    <property type="evidence" value="ECO:0007669"/>
    <property type="project" value="UniProtKB-KW"/>
</dbReference>
<dbReference type="InterPro" id="IPR023614">
    <property type="entry name" value="Porin_dom_sf"/>
</dbReference>
<evidence type="ECO:0000256" key="7">
    <source>
        <dbReference type="ARBA" id="ARBA00023065"/>
    </source>
</evidence>
<keyword evidence="6 11" id="KW-0732">Signal</keyword>
<evidence type="ECO:0000259" key="12">
    <source>
        <dbReference type="Pfam" id="PF13609"/>
    </source>
</evidence>
<evidence type="ECO:0000256" key="6">
    <source>
        <dbReference type="ARBA" id="ARBA00022729"/>
    </source>
</evidence>
<dbReference type="EMBL" id="FNLO01000005">
    <property type="protein sequence ID" value="SDV48627.1"/>
    <property type="molecule type" value="Genomic_DNA"/>
</dbReference>
<dbReference type="PRINTS" id="PR00182">
    <property type="entry name" value="ECOLNEIPORIN"/>
</dbReference>
<evidence type="ECO:0000256" key="8">
    <source>
        <dbReference type="ARBA" id="ARBA00023114"/>
    </source>
</evidence>
<keyword evidence="9" id="KW-0472">Membrane</keyword>
<evidence type="ECO:0000256" key="2">
    <source>
        <dbReference type="ARBA" id="ARBA00011233"/>
    </source>
</evidence>
<evidence type="ECO:0000256" key="11">
    <source>
        <dbReference type="SAM" id="SignalP"/>
    </source>
</evidence>
<dbReference type="Pfam" id="PF13609">
    <property type="entry name" value="Porin_4"/>
    <property type="match status" value="1"/>
</dbReference>
<dbReference type="GO" id="GO:0009279">
    <property type="term" value="C:cell outer membrane"/>
    <property type="evidence" value="ECO:0007669"/>
    <property type="project" value="UniProtKB-SubCell"/>
</dbReference>
<dbReference type="PANTHER" id="PTHR34501:SF9">
    <property type="entry name" value="MAJOR OUTER MEMBRANE PROTEIN P.IA"/>
    <property type="match status" value="1"/>
</dbReference>
<comment type="subunit">
    <text evidence="2">Homotrimer.</text>
</comment>
<evidence type="ECO:0000256" key="1">
    <source>
        <dbReference type="ARBA" id="ARBA00004571"/>
    </source>
</evidence>
<evidence type="ECO:0000256" key="3">
    <source>
        <dbReference type="ARBA" id="ARBA00022448"/>
    </source>
</evidence>
<keyword evidence="14" id="KW-1185">Reference proteome</keyword>
<feature type="domain" description="Porin" evidence="12">
    <location>
        <begin position="11"/>
        <end position="329"/>
    </location>
</feature>
<protein>
    <submittedName>
        <fullName evidence="13">Outer membrane protein (Porin)</fullName>
    </submittedName>
</protein>
<evidence type="ECO:0000256" key="4">
    <source>
        <dbReference type="ARBA" id="ARBA00022452"/>
    </source>
</evidence>
<sequence length="361" mass="38423">MKRVIAGSLLAIGCTASAYAQSNVTLFGSLDAGLGYVNNAGAGAGAKYFQVQGNMQPDRWGLRGNEDLGGGLKATFWLENGFYTNTGTFASSGTMWNRQAFVGLSSTKFGSMTLGHQTPFNFDWLGPLSTAYLAQSFYMFHPGNLDELADTAAVPYDNSVKYVSPSFGGLSFGAMLGMGNTANFATGKKMSFGANYLNGGLRAAAVYSVERNRTTLVGQLGGVDTFQGRSTTGFTAEKLENMGAGASYKFAGWLVHALYTRVKIQNPGYSDTMQSWDGGASYQFTQANSVAGGVSTSTIGGRRYSQFEIGDIYALSKRTQLYANILYQRAAGNSARANFFSIGTSSTGNQVMVLTGIHHSF</sequence>
<evidence type="ECO:0000256" key="5">
    <source>
        <dbReference type="ARBA" id="ARBA00022692"/>
    </source>
</evidence>
<dbReference type="STRING" id="1770053.SAMN05216551_105246"/>
<dbReference type="GO" id="GO:0015288">
    <property type="term" value="F:porin activity"/>
    <property type="evidence" value="ECO:0007669"/>
    <property type="project" value="UniProtKB-KW"/>
</dbReference>
<feature type="chain" id="PRO_5017457539" evidence="11">
    <location>
        <begin position="21"/>
        <end position="361"/>
    </location>
</feature>
<dbReference type="Proteomes" id="UP000243719">
    <property type="component" value="Unassembled WGS sequence"/>
</dbReference>
<proteinExistence type="predicted"/>
<dbReference type="PRINTS" id="PR00184">
    <property type="entry name" value="NEISSPPORIN"/>
</dbReference>
<organism evidence="13 14">
    <name type="scientific">Chitinasiproducens palmae</name>
    <dbReference type="NCBI Taxonomy" id="1770053"/>
    <lineage>
        <taxon>Bacteria</taxon>
        <taxon>Pseudomonadati</taxon>
        <taxon>Pseudomonadota</taxon>
        <taxon>Betaproteobacteria</taxon>
        <taxon>Burkholderiales</taxon>
        <taxon>Burkholderiaceae</taxon>
        <taxon>Chitinasiproducens</taxon>
    </lineage>
</organism>
<dbReference type="AlphaFoldDB" id="A0A1H2PPD7"/>
<gene>
    <name evidence="13" type="ORF">SAMN05216551_105246</name>
</gene>
<dbReference type="PANTHER" id="PTHR34501">
    <property type="entry name" value="PROTEIN YDDL-RELATED"/>
    <property type="match status" value="1"/>
</dbReference>
<dbReference type="GO" id="GO:0034220">
    <property type="term" value="P:monoatomic ion transmembrane transport"/>
    <property type="evidence" value="ECO:0007669"/>
    <property type="project" value="InterPro"/>
</dbReference>
<keyword evidence="7" id="KW-0406">Ion transport</keyword>
<keyword evidence="3" id="KW-0813">Transport</keyword>
<evidence type="ECO:0000256" key="10">
    <source>
        <dbReference type="ARBA" id="ARBA00023237"/>
    </source>
</evidence>
<evidence type="ECO:0000313" key="14">
    <source>
        <dbReference type="Proteomes" id="UP000243719"/>
    </source>
</evidence>
<dbReference type="InterPro" id="IPR033900">
    <property type="entry name" value="Gram_neg_porin_domain"/>
</dbReference>
<keyword evidence="4" id="KW-1134">Transmembrane beta strand</keyword>
<dbReference type="InterPro" id="IPR050298">
    <property type="entry name" value="Gram-neg_bact_OMP"/>
</dbReference>
<evidence type="ECO:0000313" key="13">
    <source>
        <dbReference type="EMBL" id="SDV48627.1"/>
    </source>
</evidence>
<dbReference type="OrthoDB" id="8982743at2"/>
<feature type="signal peptide" evidence="11">
    <location>
        <begin position="1"/>
        <end position="20"/>
    </location>
</feature>
<comment type="subcellular location">
    <subcellularLocation>
        <location evidence="1">Cell outer membrane</location>
        <topology evidence="1">Multi-pass membrane protein</topology>
    </subcellularLocation>
</comment>
<keyword evidence="5" id="KW-0812">Transmembrane</keyword>
<dbReference type="InterPro" id="IPR002299">
    <property type="entry name" value="Porin_Neis"/>
</dbReference>
<dbReference type="SUPFAM" id="SSF56935">
    <property type="entry name" value="Porins"/>
    <property type="match status" value="1"/>
</dbReference>
<keyword evidence="10" id="KW-0998">Cell outer membrane</keyword>
<dbReference type="Gene3D" id="2.40.160.10">
    <property type="entry name" value="Porin"/>
    <property type="match status" value="1"/>
</dbReference>
<dbReference type="CDD" id="cd00342">
    <property type="entry name" value="gram_neg_porins"/>
    <property type="match status" value="1"/>
</dbReference>
<keyword evidence="8" id="KW-0626">Porin</keyword>
<evidence type="ECO:0000256" key="9">
    <source>
        <dbReference type="ARBA" id="ARBA00023136"/>
    </source>
</evidence>
<dbReference type="InterPro" id="IPR001702">
    <property type="entry name" value="Porin_Gram-ve"/>
</dbReference>
<name>A0A1H2PPD7_9BURK</name>
<dbReference type="RefSeq" id="WP_091907859.1">
    <property type="nucleotide sequence ID" value="NZ_FNLO01000005.1"/>
</dbReference>
<reference evidence="14" key="1">
    <citation type="submission" date="2016-09" db="EMBL/GenBank/DDBJ databases">
        <authorList>
            <person name="Varghese N."/>
            <person name="Submissions S."/>
        </authorList>
    </citation>
    <scope>NUCLEOTIDE SEQUENCE [LARGE SCALE GENOMIC DNA]</scope>
    <source>
        <strain evidence="14">JS23</strain>
    </source>
</reference>